<dbReference type="Gene3D" id="3.40.50.740">
    <property type="match status" value="1"/>
</dbReference>
<proteinExistence type="predicted"/>
<evidence type="ECO:0000256" key="2">
    <source>
        <dbReference type="ARBA" id="ARBA00023004"/>
    </source>
</evidence>
<evidence type="ECO:0000313" key="7">
    <source>
        <dbReference type="Proteomes" id="UP000514713"/>
    </source>
</evidence>
<dbReference type="PIRSF" id="PIRSF000144">
    <property type="entry name" value="CbbBc"/>
    <property type="match status" value="1"/>
</dbReference>
<dbReference type="KEGG" id="ned:HUN01_31770"/>
<dbReference type="RefSeq" id="WP_181929503.1">
    <property type="nucleotide sequence ID" value="NZ_CP054698.1"/>
</dbReference>
<dbReference type="GO" id="GO:0051539">
    <property type="term" value="F:4 iron, 4 sulfur cluster binding"/>
    <property type="evidence" value="ECO:0007669"/>
    <property type="project" value="InterPro"/>
</dbReference>
<dbReference type="PANTHER" id="PTHR43105">
    <property type="entry name" value="RESPIRATORY NITRATE REDUCTASE"/>
    <property type="match status" value="1"/>
</dbReference>
<keyword evidence="2" id="KW-0408">Iron</keyword>
<dbReference type="Pfam" id="PF01568">
    <property type="entry name" value="Molydop_binding"/>
    <property type="match status" value="1"/>
</dbReference>
<evidence type="ECO:0000256" key="3">
    <source>
        <dbReference type="ARBA" id="ARBA00023014"/>
    </source>
</evidence>
<name>A0A7D7QBN6_9NOSO</name>
<keyword evidence="1" id="KW-0479">Metal-binding</keyword>
<protein>
    <submittedName>
        <fullName evidence="6">FdhF/YdeP family oxidoreductase</fullName>
    </submittedName>
</protein>
<dbReference type="EMBL" id="CP054698">
    <property type="protein sequence ID" value="QMS91957.1"/>
    <property type="molecule type" value="Genomic_DNA"/>
</dbReference>
<dbReference type="GO" id="GO:0008863">
    <property type="term" value="F:formate dehydrogenase (NAD+) activity"/>
    <property type="evidence" value="ECO:0007669"/>
    <property type="project" value="InterPro"/>
</dbReference>
<organism evidence="6 7">
    <name type="scientific">Nostoc edaphicum CCNP1411</name>
    <dbReference type="NCBI Taxonomy" id="1472755"/>
    <lineage>
        <taxon>Bacteria</taxon>
        <taxon>Bacillati</taxon>
        <taxon>Cyanobacteriota</taxon>
        <taxon>Cyanophyceae</taxon>
        <taxon>Nostocales</taxon>
        <taxon>Nostocaceae</taxon>
        <taxon>Nostoc</taxon>
    </lineage>
</organism>
<dbReference type="SUPFAM" id="SSF50692">
    <property type="entry name" value="ADC-like"/>
    <property type="match status" value="1"/>
</dbReference>
<dbReference type="InterPro" id="IPR050123">
    <property type="entry name" value="Prok_molybdopt-oxidoreductase"/>
</dbReference>
<feature type="domain" description="Molybdopterin dinucleotide-binding" evidence="5">
    <location>
        <begin position="641"/>
        <end position="742"/>
    </location>
</feature>
<dbReference type="Gene3D" id="3.40.228.10">
    <property type="entry name" value="Dimethylsulfoxide Reductase, domain 2"/>
    <property type="match status" value="1"/>
</dbReference>
<reference evidence="7" key="1">
    <citation type="submission" date="2020-06" db="EMBL/GenBank/DDBJ databases">
        <title>Nostoc edaphicum CCNP1411 genome.</title>
        <authorList>
            <person name="Fidor A."/>
            <person name="Grabski M."/>
            <person name="Gawor J."/>
            <person name="Gromadka R."/>
            <person name="Wegrzyn G."/>
            <person name="Mazur-Marzec H."/>
        </authorList>
    </citation>
    <scope>NUCLEOTIDE SEQUENCE [LARGE SCALE GENOMIC DNA]</scope>
    <source>
        <strain evidence="7">CCNP1411</strain>
    </source>
</reference>
<keyword evidence="3" id="KW-0411">Iron-sulfur</keyword>
<dbReference type="InterPro" id="IPR006656">
    <property type="entry name" value="Mopterin_OxRdtase"/>
</dbReference>
<gene>
    <name evidence="6" type="ORF">HUN01_31770</name>
</gene>
<dbReference type="GO" id="GO:0030151">
    <property type="term" value="F:molybdenum ion binding"/>
    <property type="evidence" value="ECO:0007669"/>
    <property type="project" value="InterPro"/>
</dbReference>
<dbReference type="Pfam" id="PF00384">
    <property type="entry name" value="Molybdopterin"/>
    <property type="match status" value="1"/>
</dbReference>
<evidence type="ECO:0000259" key="4">
    <source>
        <dbReference type="Pfam" id="PF00384"/>
    </source>
</evidence>
<accession>A0A7D7QBN6</accession>
<dbReference type="PANTHER" id="PTHR43105:SF4">
    <property type="entry name" value="PROTEIN YDEP"/>
    <property type="match status" value="1"/>
</dbReference>
<dbReference type="AlphaFoldDB" id="A0A7D7QBN6"/>
<dbReference type="NCBIfam" id="TIGR01701">
    <property type="entry name" value="Fdhalpha-like"/>
    <property type="match status" value="1"/>
</dbReference>
<keyword evidence="7" id="KW-1185">Reference proteome</keyword>
<dbReference type="GO" id="GO:0043546">
    <property type="term" value="F:molybdopterin cofactor binding"/>
    <property type="evidence" value="ECO:0007669"/>
    <property type="project" value="InterPro"/>
</dbReference>
<evidence type="ECO:0000256" key="1">
    <source>
        <dbReference type="ARBA" id="ARBA00022723"/>
    </source>
</evidence>
<dbReference type="GO" id="GO:0016020">
    <property type="term" value="C:membrane"/>
    <property type="evidence" value="ECO:0007669"/>
    <property type="project" value="TreeGrafter"/>
</dbReference>
<evidence type="ECO:0000259" key="5">
    <source>
        <dbReference type="Pfam" id="PF01568"/>
    </source>
</evidence>
<feature type="domain" description="Molybdopterin oxidoreductase" evidence="4">
    <location>
        <begin position="111"/>
        <end position="477"/>
    </location>
</feature>
<dbReference type="SUPFAM" id="SSF53706">
    <property type="entry name" value="Formate dehydrogenase/DMSO reductase, domains 1-3"/>
    <property type="match status" value="1"/>
</dbReference>
<evidence type="ECO:0000313" key="6">
    <source>
        <dbReference type="EMBL" id="QMS91957.1"/>
    </source>
</evidence>
<dbReference type="Proteomes" id="UP000514713">
    <property type="component" value="Chromosome"/>
</dbReference>
<dbReference type="InterPro" id="IPR006657">
    <property type="entry name" value="MoPterin_dinucl-bd_dom"/>
</dbReference>
<dbReference type="InterPro" id="IPR010046">
    <property type="entry name" value="Mopterin_OxRdtse_a_bac"/>
</dbReference>
<dbReference type="Gene3D" id="2.40.40.20">
    <property type="match status" value="1"/>
</dbReference>
<sequence>MDNFPQTNSSYPVGGGLPVIQYWAEKTLSPQGLQLWQTLNHKSACLSCAWGTGGQKGGFVNEAGEYLQRCAKSVEAIAAELQPGIKQDFFSENSISELQKLTSQECDRLGRLSYPLILRSGSSYYQRISWEEVYDIATQAFNLPPARIASYSSGRSSNEAAYLLQLFVRSLGSNNLADCSDLCHAPSTVGLKKVFGSGTSMVSLESLEHSDCIVLIGSNAPANHPRLMNELIKLRERSGKIIIINPQIEIGLVKFASPAFPIKSLLTGGSDISSLYLQPTPGSDVALFVGLQKSLIEQNLIKTEYLKSYAHDWQKVLDYANNTSWDDITKTCGLSQEEITATAYIIGKSARVVFAWAMGITQHANGVDNVFSIANTALITGNAGKIGAGTMPIRGHSNVQGFGSMGVTTNLREEIKQALSELLGKPLNETPGYHTRDLITAAELGKIDTLFCLGGNLYAANPDLQQAKQALSQIETIFYVSTKPNLGHFHGLAKKQTLILPVFNRFENPHKTTTESGNNFVRLNNEGKSHLQPPDADLISEIELITEIAHRLHGKIPIDWRKLQDTVYVRKLIAKTIPGYKKIGTIDQEKQEFIIEGRIVDEPKFPTSDGKAQMFVTPLPQLSLPSKETFGVTQNQPGIVLILGTGRSYGQHNTVVYRNEDKYRGMPHRHCILMNSLDVKKAGFHEHQRIKVKGDRGELDNIEIICGAILEGVAFMFYPEANILFQAKIDPQSGTPAYKRVPICVYRSPL</sequence>
<dbReference type="InterPro" id="IPR009010">
    <property type="entry name" value="Asp_de-COase-like_dom_sf"/>
</dbReference>